<keyword evidence="5" id="KW-0560">Oxidoreductase</keyword>
<comment type="similarity">
    <text evidence="9">Belongs to the peroxiredoxin family. BCP/PrxQ subfamily.</text>
</comment>
<keyword evidence="7" id="KW-0676">Redox-active center</keyword>
<keyword evidence="6" id="KW-1015">Disulfide bond</keyword>
<dbReference type="GO" id="GO:0045454">
    <property type="term" value="P:cell redox homeostasis"/>
    <property type="evidence" value="ECO:0007669"/>
    <property type="project" value="TreeGrafter"/>
</dbReference>
<dbReference type="OrthoDB" id="9809746at2"/>
<accession>A0A317ZM91</accession>
<dbReference type="EMBL" id="QHJQ01000002">
    <property type="protein sequence ID" value="PXA05048.1"/>
    <property type="molecule type" value="Genomic_DNA"/>
</dbReference>
<dbReference type="InterPro" id="IPR013766">
    <property type="entry name" value="Thioredoxin_domain"/>
</dbReference>
<feature type="chain" id="PRO_5016299874" description="thioredoxin-dependent peroxiredoxin" evidence="12">
    <location>
        <begin position="25"/>
        <end position="204"/>
    </location>
</feature>
<dbReference type="CDD" id="cd02970">
    <property type="entry name" value="PRX_like2"/>
    <property type="match status" value="1"/>
</dbReference>
<dbReference type="EC" id="1.11.1.24" evidence="2"/>
<organism evidence="14 15">
    <name type="scientific">Coraliomargarita sinensis</name>
    <dbReference type="NCBI Taxonomy" id="2174842"/>
    <lineage>
        <taxon>Bacteria</taxon>
        <taxon>Pseudomonadati</taxon>
        <taxon>Verrucomicrobiota</taxon>
        <taxon>Opitutia</taxon>
        <taxon>Puniceicoccales</taxon>
        <taxon>Coraliomargaritaceae</taxon>
        <taxon>Coraliomargarita</taxon>
    </lineage>
</organism>
<name>A0A317ZM91_9BACT</name>
<evidence type="ECO:0000256" key="3">
    <source>
        <dbReference type="ARBA" id="ARBA00022559"/>
    </source>
</evidence>
<dbReference type="AlphaFoldDB" id="A0A317ZM91"/>
<dbReference type="PANTHER" id="PTHR42801:SF7">
    <property type="entry name" value="SLL1159 PROTEIN"/>
    <property type="match status" value="1"/>
</dbReference>
<protein>
    <recommendedName>
        <fullName evidence="2">thioredoxin-dependent peroxiredoxin</fullName>
        <ecNumber evidence="2">1.11.1.24</ecNumber>
    </recommendedName>
    <alternativeName>
        <fullName evidence="8">Thioredoxin peroxidase</fullName>
    </alternativeName>
    <alternativeName>
        <fullName evidence="10">Thioredoxin-dependent peroxiredoxin Bcp</fullName>
    </alternativeName>
</protein>
<evidence type="ECO:0000256" key="1">
    <source>
        <dbReference type="ARBA" id="ARBA00003330"/>
    </source>
</evidence>
<dbReference type="Proteomes" id="UP000247099">
    <property type="component" value="Unassembled WGS sequence"/>
</dbReference>
<comment type="catalytic activity">
    <reaction evidence="11">
        <text>a hydroperoxide + [thioredoxin]-dithiol = an alcohol + [thioredoxin]-disulfide + H2O</text>
        <dbReference type="Rhea" id="RHEA:62620"/>
        <dbReference type="Rhea" id="RHEA-COMP:10698"/>
        <dbReference type="Rhea" id="RHEA-COMP:10700"/>
        <dbReference type="ChEBI" id="CHEBI:15377"/>
        <dbReference type="ChEBI" id="CHEBI:29950"/>
        <dbReference type="ChEBI" id="CHEBI:30879"/>
        <dbReference type="ChEBI" id="CHEBI:35924"/>
        <dbReference type="ChEBI" id="CHEBI:50058"/>
        <dbReference type="EC" id="1.11.1.24"/>
    </reaction>
</comment>
<evidence type="ECO:0000256" key="2">
    <source>
        <dbReference type="ARBA" id="ARBA00013017"/>
    </source>
</evidence>
<keyword evidence="12" id="KW-0732">Signal</keyword>
<evidence type="ECO:0000256" key="11">
    <source>
        <dbReference type="ARBA" id="ARBA00049091"/>
    </source>
</evidence>
<dbReference type="InParanoid" id="A0A317ZM91"/>
<dbReference type="GO" id="GO:0005737">
    <property type="term" value="C:cytoplasm"/>
    <property type="evidence" value="ECO:0007669"/>
    <property type="project" value="TreeGrafter"/>
</dbReference>
<proteinExistence type="inferred from homology"/>
<dbReference type="Pfam" id="PF00578">
    <property type="entry name" value="AhpC-TSA"/>
    <property type="match status" value="1"/>
</dbReference>
<evidence type="ECO:0000256" key="12">
    <source>
        <dbReference type="SAM" id="SignalP"/>
    </source>
</evidence>
<dbReference type="GO" id="GO:0008379">
    <property type="term" value="F:thioredoxin peroxidase activity"/>
    <property type="evidence" value="ECO:0007669"/>
    <property type="project" value="TreeGrafter"/>
</dbReference>
<comment type="function">
    <text evidence="1">Thiol-specific peroxidase that catalyzes the reduction of hydrogen peroxide and organic hydroperoxides to water and alcohols, respectively. Plays a role in cell protection against oxidative stress by detoxifying peroxides and as sensor of hydrogen peroxide-mediated signaling events.</text>
</comment>
<feature type="domain" description="Thioredoxin" evidence="13">
    <location>
        <begin position="35"/>
        <end position="204"/>
    </location>
</feature>
<comment type="caution">
    <text evidence="14">The sequence shown here is derived from an EMBL/GenBank/DDBJ whole genome shotgun (WGS) entry which is preliminary data.</text>
</comment>
<dbReference type="PROSITE" id="PS51352">
    <property type="entry name" value="THIOREDOXIN_2"/>
    <property type="match status" value="1"/>
</dbReference>
<dbReference type="GO" id="GO:0034599">
    <property type="term" value="P:cellular response to oxidative stress"/>
    <property type="evidence" value="ECO:0007669"/>
    <property type="project" value="TreeGrafter"/>
</dbReference>
<keyword evidence="15" id="KW-1185">Reference proteome</keyword>
<dbReference type="SUPFAM" id="SSF52833">
    <property type="entry name" value="Thioredoxin-like"/>
    <property type="match status" value="1"/>
</dbReference>
<reference evidence="14 15" key="1">
    <citation type="submission" date="2018-05" db="EMBL/GenBank/DDBJ databases">
        <title>Coraliomargarita sinensis sp. nov., isolated from a marine solar saltern.</title>
        <authorList>
            <person name="Zhou L.Y."/>
        </authorList>
    </citation>
    <scope>NUCLEOTIDE SEQUENCE [LARGE SCALE GENOMIC DNA]</scope>
    <source>
        <strain evidence="14 15">WN38</strain>
    </source>
</reference>
<evidence type="ECO:0000313" key="15">
    <source>
        <dbReference type="Proteomes" id="UP000247099"/>
    </source>
</evidence>
<evidence type="ECO:0000256" key="5">
    <source>
        <dbReference type="ARBA" id="ARBA00023002"/>
    </source>
</evidence>
<feature type="signal peptide" evidence="12">
    <location>
        <begin position="1"/>
        <end position="24"/>
    </location>
</feature>
<keyword evidence="3" id="KW-0575">Peroxidase</keyword>
<dbReference type="InterPro" id="IPR050924">
    <property type="entry name" value="Peroxiredoxin_BCP/PrxQ"/>
</dbReference>
<gene>
    <name evidence="14" type="ORF">DDZ13_03530</name>
</gene>
<keyword evidence="4" id="KW-0049">Antioxidant</keyword>
<dbReference type="InterPro" id="IPR036249">
    <property type="entry name" value="Thioredoxin-like_sf"/>
</dbReference>
<sequence length="204" mass="22292">MPTKVKSLALLSVLVFGAMTSSKAVPNDPRNVNPVEVGSTLPVVNLTNESGKPVSLREALGGGKAVIIFYRGSWCPYCTKHLSAVGQHEDKILNQGYKIIALSPDKPAVIEDYAKEADLNYELYSDSEMAAATAFGLTFKLDEATLAKLDSYDIDIEAASGKKHHLLPVPAVFISDEEGRITFRYYNPDYKKRLSPEELLGAIE</sequence>
<dbReference type="InterPro" id="IPR000866">
    <property type="entry name" value="AhpC/TSA"/>
</dbReference>
<dbReference type="Gene3D" id="3.40.30.10">
    <property type="entry name" value="Glutaredoxin"/>
    <property type="match status" value="1"/>
</dbReference>
<evidence type="ECO:0000256" key="6">
    <source>
        <dbReference type="ARBA" id="ARBA00023157"/>
    </source>
</evidence>
<dbReference type="PANTHER" id="PTHR42801">
    <property type="entry name" value="THIOREDOXIN-DEPENDENT PEROXIDE REDUCTASE"/>
    <property type="match status" value="1"/>
</dbReference>
<evidence type="ECO:0000313" key="14">
    <source>
        <dbReference type="EMBL" id="PXA05048.1"/>
    </source>
</evidence>
<evidence type="ECO:0000256" key="9">
    <source>
        <dbReference type="ARBA" id="ARBA00038489"/>
    </source>
</evidence>
<evidence type="ECO:0000256" key="10">
    <source>
        <dbReference type="ARBA" id="ARBA00042639"/>
    </source>
</evidence>
<evidence type="ECO:0000256" key="7">
    <source>
        <dbReference type="ARBA" id="ARBA00023284"/>
    </source>
</evidence>
<evidence type="ECO:0000256" key="4">
    <source>
        <dbReference type="ARBA" id="ARBA00022862"/>
    </source>
</evidence>
<evidence type="ECO:0000259" key="13">
    <source>
        <dbReference type="PROSITE" id="PS51352"/>
    </source>
</evidence>
<evidence type="ECO:0000256" key="8">
    <source>
        <dbReference type="ARBA" id="ARBA00032824"/>
    </source>
</evidence>
<dbReference type="RefSeq" id="WP_110130049.1">
    <property type="nucleotide sequence ID" value="NZ_QHJQ01000002.1"/>
</dbReference>